<keyword evidence="4" id="KW-1003">Cell membrane</keyword>
<keyword evidence="10 13" id="KW-1133">Transmembrane helix</keyword>
<keyword evidence="16" id="KW-0966">Cell projection</keyword>
<protein>
    <submittedName>
        <fullName evidence="16">Flagellar motor stator protein MotA</fullName>
    </submittedName>
</protein>
<keyword evidence="16" id="KW-0969">Cilium</keyword>
<comment type="similarity">
    <text evidence="2">Belongs to the MotA family.</text>
</comment>
<comment type="subcellular location">
    <subcellularLocation>
        <location evidence="1">Cell inner membrane</location>
        <topology evidence="1">Multi-pass membrane protein</topology>
    </subcellularLocation>
</comment>
<dbReference type="GO" id="GO:0006935">
    <property type="term" value="P:chemotaxis"/>
    <property type="evidence" value="ECO:0007669"/>
    <property type="project" value="UniProtKB-KW"/>
</dbReference>
<feature type="domain" description="MotA/TolQ/ExbB proton channel" evidence="14">
    <location>
        <begin position="128"/>
        <end position="239"/>
    </location>
</feature>
<dbReference type="Proteomes" id="UP000238365">
    <property type="component" value="Chromosome"/>
</dbReference>
<keyword evidence="16" id="KW-0282">Flagellum</keyword>
<evidence type="ECO:0000259" key="15">
    <source>
        <dbReference type="Pfam" id="PF20560"/>
    </source>
</evidence>
<dbReference type="AlphaFoldDB" id="A0A1X1DGQ7"/>
<dbReference type="EMBL" id="CP026377">
    <property type="protein sequence ID" value="AUX93814.1"/>
    <property type="molecule type" value="Genomic_DNA"/>
</dbReference>
<dbReference type="PANTHER" id="PTHR30433:SF4">
    <property type="entry name" value="MOTILITY PROTEIN A"/>
    <property type="match status" value="1"/>
</dbReference>
<feature type="domain" description="Motility protein A N-terminal" evidence="15">
    <location>
        <begin position="5"/>
        <end position="93"/>
    </location>
</feature>
<keyword evidence="7 13" id="KW-0812">Transmembrane</keyword>
<evidence type="ECO:0000313" key="16">
    <source>
        <dbReference type="EMBL" id="AUX93814.1"/>
    </source>
</evidence>
<evidence type="ECO:0000256" key="8">
    <source>
        <dbReference type="ARBA" id="ARBA00022779"/>
    </source>
</evidence>
<dbReference type="PROSITE" id="PS01307">
    <property type="entry name" value="MOTA"/>
    <property type="match status" value="1"/>
</dbReference>
<dbReference type="InterPro" id="IPR000540">
    <property type="entry name" value="Flag_MotA_CS"/>
</dbReference>
<dbReference type="InterPro" id="IPR047055">
    <property type="entry name" value="MotA-like"/>
</dbReference>
<dbReference type="NCBIfam" id="TIGR03818">
    <property type="entry name" value="MotA1"/>
    <property type="match status" value="1"/>
</dbReference>
<keyword evidence="8" id="KW-0283">Flagellar rotation</keyword>
<organism evidence="16 17">
    <name type="scientific">Mixta gaviniae</name>
    <dbReference type="NCBI Taxonomy" id="665914"/>
    <lineage>
        <taxon>Bacteria</taxon>
        <taxon>Pseudomonadati</taxon>
        <taxon>Pseudomonadota</taxon>
        <taxon>Gammaproteobacteria</taxon>
        <taxon>Enterobacterales</taxon>
        <taxon>Erwiniaceae</taxon>
        <taxon>Mixta</taxon>
    </lineage>
</organism>
<dbReference type="OrthoDB" id="9782603at2"/>
<keyword evidence="11" id="KW-0406">Ion transport</keyword>
<evidence type="ECO:0000256" key="6">
    <source>
        <dbReference type="ARBA" id="ARBA00022519"/>
    </source>
</evidence>
<keyword evidence="3" id="KW-0813">Transport</keyword>
<dbReference type="InterPro" id="IPR046786">
    <property type="entry name" value="MotA_N"/>
</dbReference>
<evidence type="ECO:0000256" key="13">
    <source>
        <dbReference type="SAM" id="Phobius"/>
    </source>
</evidence>
<evidence type="ECO:0000256" key="3">
    <source>
        <dbReference type="ARBA" id="ARBA00022448"/>
    </source>
</evidence>
<gene>
    <name evidence="16" type="primary">motA</name>
    <name evidence="16" type="ORF">C2E15_12500</name>
</gene>
<accession>A0A1X1DGQ7</accession>
<dbReference type="RefSeq" id="WP_104957654.1">
    <property type="nucleotide sequence ID" value="NZ_CP026377.1"/>
</dbReference>
<evidence type="ECO:0000256" key="4">
    <source>
        <dbReference type="ARBA" id="ARBA00022475"/>
    </source>
</evidence>
<reference evidence="16 17" key="1">
    <citation type="submission" date="2018-01" db="EMBL/GenBank/DDBJ databases">
        <title>Complete and assembled Genome of Pantoea gaviniae DSM22758T.</title>
        <authorList>
            <person name="Stevens M.J.A."/>
            <person name="Zurfluh K."/>
            <person name="Stephan R."/>
        </authorList>
    </citation>
    <scope>NUCLEOTIDE SEQUENCE [LARGE SCALE GENOMIC DNA]</scope>
    <source>
        <strain evidence="16 17">DSM 22758</strain>
    </source>
</reference>
<feature type="transmembrane region" description="Helical" evidence="13">
    <location>
        <begin position="201"/>
        <end position="220"/>
    </location>
</feature>
<dbReference type="Pfam" id="PF01618">
    <property type="entry name" value="MotA_ExbB"/>
    <property type="match status" value="1"/>
</dbReference>
<evidence type="ECO:0000256" key="2">
    <source>
        <dbReference type="ARBA" id="ARBA00008038"/>
    </source>
</evidence>
<evidence type="ECO:0000313" key="17">
    <source>
        <dbReference type="Proteomes" id="UP000238365"/>
    </source>
</evidence>
<feature type="transmembrane region" description="Helical" evidence="13">
    <location>
        <begin position="6"/>
        <end position="27"/>
    </location>
</feature>
<feature type="transmembrane region" description="Helical" evidence="13">
    <location>
        <begin position="172"/>
        <end position="189"/>
    </location>
</feature>
<evidence type="ECO:0000256" key="5">
    <source>
        <dbReference type="ARBA" id="ARBA00022500"/>
    </source>
</evidence>
<keyword evidence="6" id="KW-0997">Cell inner membrane</keyword>
<evidence type="ECO:0000256" key="12">
    <source>
        <dbReference type="ARBA" id="ARBA00023136"/>
    </source>
</evidence>
<evidence type="ECO:0000256" key="11">
    <source>
        <dbReference type="ARBA" id="ARBA00023065"/>
    </source>
</evidence>
<evidence type="ECO:0000256" key="1">
    <source>
        <dbReference type="ARBA" id="ARBA00004429"/>
    </source>
</evidence>
<evidence type="ECO:0000259" key="14">
    <source>
        <dbReference type="Pfam" id="PF01618"/>
    </source>
</evidence>
<evidence type="ECO:0000256" key="10">
    <source>
        <dbReference type="ARBA" id="ARBA00022989"/>
    </source>
</evidence>
<keyword evidence="5" id="KW-0145">Chemotaxis</keyword>
<evidence type="ECO:0000256" key="7">
    <source>
        <dbReference type="ARBA" id="ARBA00022692"/>
    </source>
</evidence>
<keyword evidence="9" id="KW-0375">Hydrogen ion transport</keyword>
<dbReference type="Pfam" id="PF20560">
    <property type="entry name" value="MotA_N"/>
    <property type="match status" value="1"/>
</dbReference>
<name>A0A1X1DGQ7_9GAMM</name>
<dbReference type="GO" id="GO:1902600">
    <property type="term" value="P:proton transmembrane transport"/>
    <property type="evidence" value="ECO:0007669"/>
    <property type="project" value="UniProtKB-KW"/>
</dbReference>
<sequence length="295" mass="31962">MLVLLGYILVVGSVLGGYMMVGGHLGALYQPSELVIIGGAGIGAFIVGNSGKAIKATLKALPLLFRGSKYNKAVYMDLMALLYRLMAKSRQQGMMSLERDIENPKESEIFANYPRILSDNKLVDFITDYMRLMISGNMNAFEIEALMDEEIETYEHECDVPAQSIGAMGDSLPAFGIVAAVMGVVHTLASADRPAAELGELIAHAMVGTFLGILLAYGFISPLASVLRQKCSENTKMMQCIKVTLLSSLNGYAPQIAVEFGRKTLYSTERPSFTELEEHVRNAKSAGKQTSGQDA</sequence>
<dbReference type="PANTHER" id="PTHR30433">
    <property type="entry name" value="CHEMOTAXIS PROTEIN MOTA"/>
    <property type="match status" value="1"/>
</dbReference>
<keyword evidence="17" id="KW-1185">Reference proteome</keyword>
<dbReference type="InterPro" id="IPR022522">
    <property type="entry name" value="Flagellar_motor_stator_MotA"/>
</dbReference>
<feature type="transmembrane region" description="Helical" evidence="13">
    <location>
        <begin position="34"/>
        <end position="50"/>
    </location>
</feature>
<dbReference type="GO" id="GO:0071978">
    <property type="term" value="P:bacterial-type flagellum-dependent swarming motility"/>
    <property type="evidence" value="ECO:0007669"/>
    <property type="project" value="InterPro"/>
</dbReference>
<evidence type="ECO:0000256" key="9">
    <source>
        <dbReference type="ARBA" id="ARBA00022781"/>
    </source>
</evidence>
<dbReference type="InterPro" id="IPR002898">
    <property type="entry name" value="MotA_ExbB_proton_chnl"/>
</dbReference>
<keyword evidence="12 13" id="KW-0472">Membrane</keyword>
<dbReference type="KEGG" id="pgz:C2E15_12500"/>
<dbReference type="GO" id="GO:0005886">
    <property type="term" value="C:plasma membrane"/>
    <property type="evidence" value="ECO:0007669"/>
    <property type="project" value="UniProtKB-SubCell"/>
</dbReference>
<proteinExistence type="inferred from homology"/>